<keyword evidence="7 8" id="KW-1133">Transmembrane helix</keyword>
<evidence type="ECO:0000256" key="8">
    <source>
        <dbReference type="SAM" id="Phobius"/>
    </source>
</evidence>
<dbReference type="EC" id="2.7.13.3" evidence="2"/>
<evidence type="ECO:0000313" key="11">
    <source>
        <dbReference type="Proteomes" id="UP000186917"/>
    </source>
</evidence>
<dbReference type="InterPro" id="IPR036097">
    <property type="entry name" value="HisK_dim/P_sf"/>
</dbReference>
<protein>
    <recommendedName>
        <fullName evidence="2">histidine kinase</fullName>
        <ecNumber evidence="2">2.7.13.3</ecNumber>
    </recommendedName>
</protein>
<feature type="domain" description="Histidine kinase" evidence="9">
    <location>
        <begin position="212"/>
        <end position="415"/>
    </location>
</feature>
<dbReference type="EMBL" id="FTOR01000005">
    <property type="protein sequence ID" value="SIT21834.1"/>
    <property type="molecule type" value="Genomic_DNA"/>
</dbReference>
<evidence type="ECO:0000256" key="1">
    <source>
        <dbReference type="ARBA" id="ARBA00000085"/>
    </source>
</evidence>
<dbReference type="CDD" id="cd00082">
    <property type="entry name" value="HisKA"/>
    <property type="match status" value="1"/>
</dbReference>
<accession>A0A173MCZ0</accession>
<proteinExistence type="predicted"/>
<dbReference type="KEGG" id="fln:FLA_1356"/>
<sequence>MKLLHTTIRSFLLVTLAILTVTGIALYLVLRTQIKNEIYEQLNLQTEMIAREISQGKAIAYPLVGVEKLTNNASQQRIQGDSVIYDIVTHEKEDYEYLSTVKIINNHTYRITVMTTFIGWNQYYSTIFYLLLASVFLFTIAGIIMNLVISRKIWKPFFLNLQALRNYSLSNPDKLQLHPSGITEFTEMQQTLEDLTERSKREYLSLREFTENASHEIQTPLGIIQSKLDRMSQLPVSEEMARYIVQAKAGVERLRKMNKSLLLLAKLDNNAYTGKELLPLHDIINDHLEQMEDLFAGKNITITVQATPCSIRSHRYLAEVCLSNLLANALHYTPEGGSLTIILQPHALLLCNTGAPLSFPAVQLFDRFKKGEQHMLTNGLGLSIVQQICLLNHWSIHYNYLQGQHEFRILFPLLPSTTNN</sequence>
<dbReference type="SUPFAM" id="SSF55874">
    <property type="entry name" value="ATPase domain of HSP90 chaperone/DNA topoisomerase II/histidine kinase"/>
    <property type="match status" value="1"/>
</dbReference>
<dbReference type="InterPro" id="IPR005467">
    <property type="entry name" value="His_kinase_dom"/>
</dbReference>
<keyword evidence="4" id="KW-0808">Transferase</keyword>
<dbReference type="InterPro" id="IPR036890">
    <property type="entry name" value="HATPase_C_sf"/>
</dbReference>
<keyword evidence="5 8" id="KW-0812">Transmembrane</keyword>
<evidence type="ECO:0000313" key="10">
    <source>
        <dbReference type="EMBL" id="SIT21834.1"/>
    </source>
</evidence>
<dbReference type="Pfam" id="PF00512">
    <property type="entry name" value="HisKA"/>
    <property type="match status" value="1"/>
</dbReference>
<keyword evidence="8" id="KW-0472">Membrane</keyword>
<dbReference type="PROSITE" id="PS50109">
    <property type="entry name" value="HIS_KIN"/>
    <property type="match status" value="1"/>
</dbReference>
<dbReference type="GO" id="GO:0005886">
    <property type="term" value="C:plasma membrane"/>
    <property type="evidence" value="ECO:0007669"/>
    <property type="project" value="TreeGrafter"/>
</dbReference>
<dbReference type="PANTHER" id="PTHR45436">
    <property type="entry name" value="SENSOR HISTIDINE KINASE YKOH"/>
    <property type="match status" value="1"/>
</dbReference>
<keyword evidence="3" id="KW-0597">Phosphoprotein</keyword>
<evidence type="ECO:0000256" key="2">
    <source>
        <dbReference type="ARBA" id="ARBA00012438"/>
    </source>
</evidence>
<reference evidence="11" key="1">
    <citation type="submission" date="2017-01" db="EMBL/GenBank/DDBJ databases">
        <authorList>
            <person name="Varghese N."/>
            <person name="Submissions S."/>
        </authorList>
    </citation>
    <scope>NUCLEOTIDE SEQUENCE [LARGE SCALE GENOMIC DNA]</scope>
    <source>
        <strain evidence="11">DSM 21054</strain>
    </source>
</reference>
<dbReference type="InterPro" id="IPR050428">
    <property type="entry name" value="TCS_sensor_his_kinase"/>
</dbReference>
<dbReference type="InterPro" id="IPR003594">
    <property type="entry name" value="HATPase_dom"/>
</dbReference>
<dbReference type="PANTHER" id="PTHR45436:SF5">
    <property type="entry name" value="SENSOR HISTIDINE KINASE TRCS"/>
    <property type="match status" value="1"/>
</dbReference>
<dbReference type="Proteomes" id="UP000186917">
    <property type="component" value="Unassembled WGS sequence"/>
</dbReference>
<dbReference type="AlphaFoldDB" id="A0A173MCZ0"/>
<dbReference type="InterPro" id="IPR003661">
    <property type="entry name" value="HisK_dim/P_dom"/>
</dbReference>
<dbReference type="SUPFAM" id="SSF47384">
    <property type="entry name" value="Homodimeric domain of signal transducing histidine kinase"/>
    <property type="match status" value="1"/>
</dbReference>
<dbReference type="Gene3D" id="3.30.565.10">
    <property type="entry name" value="Histidine kinase-like ATPase, C-terminal domain"/>
    <property type="match status" value="1"/>
</dbReference>
<feature type="transmembrane region" description="Helical" evidence="8">
    <location>
        <begin position="12"/>
        <end position="30"/>
    </location>
</feature>
<dbReference type="Gene3D" id="1.10.287.130">
    <property type="match status" value="1"/>
</dbReference>
<evidence type="ECO:0000256" key="6">
    <source>
        <dbReference type="ARBA" id="ARBA00022777"/>
    </source>
</evidence>
<comment type="catalytic activity">
    <reaction evidence="1">
        <text>ATP + protein L-histidine = ADP + protein N-phospho-L-histidine.</text>
        <dbReference type="EC" id="2.7.13.3"/>
    </reaction>
</comment>
<dbReference type="Pfam" id="PF02518">
    <property type="entry name" value="HATPase_c"/>
    <property type="match status" value="1"/>
</dbReference>
<dbReference type="STRING" id="477680.SAMN05421788_105196"/>
<name>A0A173MCZ0_9BACT</name>
<dbReference type="SMART" id="SM00387">
    <property type="entry name" value="HATPase_c"/>
    <property type="match status" value="1"/>
</dbReference>
<evidence type="ECO:0000259" key="9">
    <source>
        <dbReference type="PROSITE" id="PS50109"/>
    </source>
</evidence>
<dbReference type="OrthoDB" id="1522504at2"/>
<keyword evidence="11" id="KW-1185">Reference proteome</keyword>
<keyword evidence="6 10" id="KW-0418">Kinase</keyword>
<evidence type="ECO:0000256" key="3">
    <source>
        <dbReference type="ARBA" id="ARBA00022553"/>
    </source>
</evidence>
<evidence type="ECO:0000256" key="4">
    <source>
        <dbReference type="ARBA" id="ARBA00022679"/>
    </source>
</evidence>
<dbReference type="RefSeq" id="WP_076380036.1">
    <property type="nucleotide sequence ID" value="NZ_AP017422.1"/>
</dbReference>
<feature type="transmembrane region" description="Helical" evidence="8">
    <location>
        <begin position="127"/>
        <end position="149"/>
    </location>
</feature>
<gene>
    <name evidence="10" type="ORF">SAMN05421788_105196</name>
</gene>
<evidence type="ECO:0000256" key="5">
    <source>
        <dbReference type="ARBA" id="ARBA00022692"/>
    </source>
</evidence>
<organism evidence="10 11">
    <name type="scientific">Filimonas lacunae</name>
    <dbReference type="NCBI Taxonomy" id="477680"/>
    <lineage>
        <taxon>Bacteria</taxon>
        <taxon>Pseudomonadati</taxon>
        <taxon>Bacteroidota</taxon>
        <taxon>Chitinophagia</taxon>
        <taxon>Chitinophagales</taxon>
        <taxon>Chitinophagaceae</taxon>
        <taxon>Filimonas</taxon>
    </lineage>
</organism>
<evidence type="ECO:0000256" key="7">
    <source>
        <dbReference type="ARBA" id="ARBA00022989"/>
    </source>
</evidence>
<dbReference type="GO" id="GO:0000155">
    <property type="term" value="F:phosphorelay sensor kinase activity"/>
    <property type="evidence" value="ECO:0007669"/>
    <property type="project" value="InterPro"/>
</dbReference>
<dbReference type="SMART" id="SM00388">
    <property type="entry name" value="HisKA"/>
    <property type="match status" value="1"/>
</dbReference>